<protein>
    <submittedName>
        <fullName evidence="2">Uncharacterized protein</fullName>
    </submittedName>
</protein>
<reference evidence="2 3" key="1">
    <citation type="submission" date="2019-10" db="EMBL/GenBank/DDBJ databases">
        <title>Extracellular Electron Transfer in a Candidatus Methanoperedens spp. Enrichment Culture.</title>
        <authorList>
            <person name="Berger S."/>
            <person name="Rangel Shaw D."/>
            <person name="Berben T."/>
            <person name="In 'T Zandt M."/>
            <person name="Frank J."/>
            <person name="Reimann J."/>
            <person name="Jetten M.S.M."/>
            <person name="Welte C.U."/>
        </authorList>
    </citation>
    <scope>NUCLEOTIDE SEQUENCE [LARGE SCALE GENOMIC DNA]</scope>
    <source>
        <strain evidence="2">SB12</strain>
    </source>
</reference>
<evidence type="ECO:0000313" key="2">
    <source>
        <dbReference type="EMBL" id="KAB2927260.1"/>
    </source>
</evidence>
<proteinExistence type="predicted"/>
<gene>
    <name evidence="2" type="ORF">F9K24_22745</name>
</gene>
<dbReference type="Proteomes" id="UP000460298">
    <property type="component" value="Unassembled WGS sequence"/>
</dbReference>
<name>A0A833LVZ3_9LEPT</name>
<dbReference type="AlphaFoldDB" id="A0A833LVZ3"/>
<sequence>MLTHAKKAEKVEAELASELAEQKAVQLVPAIAEANVITAAHEKTGAPVRVLLTALNVLKKRFRWIKGFHAEGSRLVPGHKRIVMQASEHEIDADYDAKKEGEGRGIKSAGPGVWKEFPRRSGPS</sequence>
<evidence type="ECO:0000313" key="3">
    <source>
        <dbReference type="Proteomes" id="UP000460298"/>
    </source>
</evidence>
<accession>A0A833LVZ3</accession>
<feature type="compositionally biased region" description="Basic and acidic residues" evidence="1">
    <location>
        <begin position="95"/>
        <end position="105"/>
    </location>
</feature>
<feature type="non-terminal residue" evidence="2">
    <location>
        <position position="124"/>
    </location>
</feature>
<dbReference type="EMBL" id="WBUI01000082">
    <property type="protein sequence ID" value="KAB2927260.1"/>
    <property type="molecule type" value="Genomic_DNA"/>
</dbReference>
<organism evidence="2 3">
    <name type="scientific">Leptonema illini</name>
    <dbReference type="NCBI Taxonomy" id="183"/>
    <lineage>
        <taxon>Bacteria</taxon>
        <taxon>Pseudomonadati</taxon>
        <taxon>Spirochaetota</taxon>
        <taxon>Spirochaetia</taxon>
        <taxon>Leptospirales</taxon>
        <taxon>Leptospiraceae</taxon>
        <taxon>Leptonema</taxon>
    </lineage>
</organism>
<feature type="region of interest" description="Disordered" evidence="1">
    <location>
        <begin position="95"/>
        <end position="124"/>
    </location>
</feature>
<comment type="caution">
    <text evidence="2">The sequence shown here is derived from an EMBL/GenBank/DDBJ whole genome shotgun (WGS) entry which is preliminary data.</text>
</comment>
<evidence type="ECO:0000256" key="1">
    <source>
        <dbReference type="SAM" id="MobiDB-lite"/>
    </source>
</evidence>